<sequence>MDDALRRGAAAAPLAFAPGYEARFGANAVSARMPTPPPSGVVQAWTDRVLFSPDGLAPYEYDAVPAAAHSDHRPVFAKFAIMIE</sequence>
<evidence type="ECO:0000313" key="1">
    <source>
        <dbReference type="EMBL" id="KAK7234393.1"/>
    </source>
</evidence>
<dbReference type="InterPro" id="IPR036691">
    <property type="entry name" value="Endo/exonu/phosph_ase_sf"/>
</dbReference>
<protein>
    <submittedName>
        <fullName evidence="1">Phosphatidylinositol-4,5-bisphosphate 5-phosphatase</fullName>
    </submittedName>
</protein>
<dbReference type="SUPFAM" id="SSF56219">
    <property type="entry name" value="DNase I-like"/>
    <property type="match status" value="1"/>
</dbReference>
<comment type="caution">
    <text evidence="1">The sequence shown here is derived from an EMBL/GenBank/DDBJ whole genome shotgun (WGS) entry which is preliminary data.</text>
</comment>
<dbReference type="EMBL" id="JBBJCI010000327">
    <property type="protein sequence ID" value="KAK7234393.1"/>
    <property type="molecule type" value="Genomic_DNA"/>
</dbReference>
<keyword evidence="2" id="KW-1185">Reference proteome</keyword>
<gene>
    <name evidence="1" type="ORF">SO694_00201026</name>
</gene>
<dbReference type="Gene3D" id="3.60.10.10">
    <property type="entry name" value="Endonuclease/exonuclease/phosphatase"/>
    <property type="match status" value="1"/>
</dbReference>
<proteinExistence type="predicted"/>
<name>A0ABR1FNS1_AURAN</name>
<dbReference type="Proteomes" id="UP001363151">
    <property type="component" value="Unassembled WGS sequence"/>
</dbReference>
<evidence type="ECO:0000313" key="2">
    <source>
        <dbReference type="Proteomes" id="UP001363151"/>
    </source>
</evidence>
<organism evidence="1 2">
    <name type="scientific">Aureococcus anophagefferens</name>
    <name type="common">Harmful bloom alga</name>
    <dbReference type="NCBI Taxonomy" id="44056"/>
    <lineage>
        <taxon>Eukaryota</taxon>
        <taxon>Sar</taxon>
        <taxon>Stramenopiles</taxon>
        <taxon>Ochrophyta</taxon>
        <taxon>Pelagophyceae</taxon>
        <taxon>Pelagomonadales</taxon>
        <taxon>Pelagomonadaceae</taxon>
        <taxon>Aureococcus</taxon>
    </lineage>
</organism>
<accession>A0ABR1FNS1</accession>
<reference evidence="1 2" key="1">
    <citation type="submission" date="2024-03" db="EMBL/GenBank/DDBJ databases">
        <title>Aureococcus anophagefferens CCMP1851 and Kratosvirus quantuckense: Draft genome of a second virus-susceptible host strain in the model system.</title>
        <authorList>
            <person name="Chase E."/>
            <person name="Truchon A.R."/>
            <person name="Schepens W."/>
            <person name="Wilhelm S.W."/>
        </authorList>
    </citation>
    <scope>NUCLEOTIDE SEQUENCE [LARGE SCALE GENOMIC DNA]</scope>
    <source>
        <strain evidence="1 2">CCMP1851</strain>
    </source>
</reference>